<evidence type="ECO:0000256" key="4">
    <source>
        <dbReference type="ARBA" id="ARBA00022679"/>
    </source>
</evidence>
<dbReference type="PANTHER" id="PTHR42878:SF15">
    <property type="entry name" value="BACTERIOPHYTOCHROME"/>
    <property type="match status" value="1"/>
</dbReference>
<dbReference type="Pfam" id="PF02518">
    <property type="entry name" value="HATPase_c"/>
    <property type="match status" value="1"/>
</dbReference>
<proteinExistence type="predicted"/>
<accession>A0A846MPT7</accession>
<feature type="repeat" description="TPR" evidence="6">
    <location>
        <begin position="205"/>
        <end position="238"/>
    </location>
</feature>
<evidence type="ECO:0000256" key="7">
    <source>
        <dbReference type="SAM" id="Coils"/>
    </source>
</evidence>
<dbReference type="Gene3D" id="1.10.287.130">
    <property type="match status" value="1"/>
</dbReference>
<dbReference type="InterPro" id="IPR011990">
    <property type="entry name" value="TPR-like_helical_dom_sf"/>
</dbReference>
<dbReference type="SUPFAM" id="SSF55874">
    <property type="entry name" value="ATPase domain of HSP90 chaperone/DNA topoisomerase II/histidine kinase"/>
    <property type="match status" value="1"/>
</dbReference>
<feature type="transmembrane region" description="Helical" evidence="8">
    <location>
        <begin position="403"/>
        <end position="424"/>
    </location>
</feature>
<feature type="coiled-coil region" evidence="7">
    <location>
        <begin position="372"/>
        <end position="399"/>
    </location>
</feature>
<reference evidence="11 12" key="1">
    <citation type="submission" date="2020-03" db="EMBL/GenBank/DDBJ databases">
        <title>Genomic Encyclopedia of Type Strains, Phase IV (KMG-IV): sequencing the most valuable type-strain genomes for metagenomic binning, comparative biology and taxonomic classification.</title>
        <authorList>
            <person name="Goeker M."/>
        </authorList>
    </citation>
    <scope>NUCLEOTIDE SEQUENCE [LARGE SCALE GENOMIC DNA]</scope>
    <source>
        <strain evidence="11 12">DSM 5718</strain>
    </source>
</reference>
<dbReference type="EC" id="2.7.13.3" evidence="2"/>
<evidence type="ECO:0000256" key="6">
    <source>
        <dbReference type="PROSITE-ProRule" id="PRU00339"/>
    </source>
</evidence>
<dbReference type="GO" id="GO:0000155">
    <property type="term" value="F:phosphorelay sensor kinase activity"/>
    <property type="evidence" value="ECO:0007669"/>
    <property type="project" value="InterPro"/>
</dbReference>
<keyword evidence="12" id="KW-1185">Reference proteome</keyword>
<evidence type="ECO:0000256" key="9">
    <source>
        <dbReference type="SAM" id="SignalP"/>
    </source>
</evidence>
<evidence type="ECO:0000256" key="5">
    <source>
        <dbReference type="ARBA" id="ARBA00022777"/>
    </source>
</evidence>
<dbReference type="InterPro" id="IPR019734">
    <property type="entry name" value="TPR_rpt"/>
</dbReference>
<dbReference type="Gene3D" id="1.25.40.10">
    <property type="entry name" value="Tetratricopeptide repeat domain"/>
    <property type="match status" value="2"/>
</dbReference>
<dbReference type="PANTHER" id="PTHR42878">
    <property type="entry name" value="TWO-COMPONENT HISTIDINE KINASE"/>
    <property type="match status" value="1"/>
</dbReference>
<keyword evidence="7" id="KW-0175">Coiled coil</keyword>
<dbReference type="RefSeq" id="WP_166918791.1">
    <property type="nucleotide sequence ID" value="NZ_JAASRN010000001.1"/>
</dbReference>
<dbReference type="InterPro" id="IPR003594">
    <property type="entry name" value="HATPase_dom"/>
</dbReference>
<dbReference type="InterPro" id="IPR036097">
    <property type="entry name" value="HisK_dim/P_sf"/>
</dbReference>
<feature type="repeat" description="TPR" evidence="6">
    <location>
        <begin position="286"/>
        <end position="319"/>
    </location>
</feature>
<feature type="signal peptide" evidence="9">
    <location>
        <begin position="1"/>
        <end position="21"/>
    </location>
</feature>
<keyword evidence="3" id="KW-0597">Phosphoprotein</keyword>
<dbReference type="Pfam" id="PF13181">
    <property type="entry name" value="TPR_8"/>
    <property type="match status" value="1"/>
</dbReference>
<evidence type="ECO:0000313" key="11">
    <source>
        <dbReference type="EMBL" id="NIK73564.1"/>
    </source>
</evidence>
<keyword evidence="4" id="KW-0808">Transferase</keyword>
<evidence type="ECO:0000256" key="3">
    <source>
        <dbReference type="ARBA" id="ARBA00022553"/>
    </source>
</evidence>
<dbReference type="InterPro" id="IPR004358">
    <property type="entry name" value="Sig_transdc_His_kin-like_C"/>
</dbReference>
<feature type="repeat" description="TPR" evidence="6">
    <location>
        <begin position="245"/>
        <end position="278"/>
    </location>
</feature>
<dbReference type="PRINTS" id="PR00344">
    <property type="entry name" value="BCTRLSENSOR"/>
</dbReference>
<dbReference type="CDD" id="cd00082">
    <property type="entry name" value="HisKA"/>
    <property type="match status" value="1"/>
</dbReference>
<keyword evidence="8" id="KW-0472">Membrane</keyword>
<feature type="coiled-coil region" evidence="7">
    <location>
        <begin position="426"/>
        <end position="488"/>
    </location>
</feature>
<dbReference type="SUPFAM" id="SSF47384">
    <property type="entry name" value="Homodimeric domain of signal transducing histidine kinase"/>
    <property type="match status" value="1"/>
</dbReference>
<gene>
    <name evidence="11" type="ORF">FHS56_001050</name>
</gene>
<dbReference type="GO" id="GO:0000156">
    <property type="term" value="F:phosphorelay response regulator activity"/>
    <property type="evidence" value="ECO:0007669"/>
    <property type="project" value="TreeGrafter"/>
</dbReference>
<feature type="domain" description="Histidine kinase" evidence="10">
    <location>
        <begin position="509"/>
        <end position="720"/>
    </location>
</feature>
<keyword evidence="8" id="KW-1133">Transmembrane helix</keyword>
<dbReference type="InterPro" id="IPR036890">
    <property type="entry name" value="HATPase_C_sf"/>
</dbReference>
<dbReference type="Proteomes" id="UP000537126">
    <property type="component" value="Unassembled WGS sequence"/>
</dbReference>
<evidence type="ECO:0000256" key="8">
    <source>
        <dbReference type="SAM" id="Phobius"/>
    </source>
</evidence>
<feature type="coiled-coil region" evidence="7">
    <location>
        <begin position="18"/>
        <end position="45"/>
    </location>
</feature>
<keyword evidence="6" id="KW-0802">TPR repeat</keyword>
<feature type="chain" id="PRO_5032904662" description="histidine kinase" evidence="9">
    <location>
        <begin position="22"/>
        <end position="733"/>
    </location>
</feature>
<dbReference type="SMART" id="SM00387">
    <property type="entry name" value="HATPase_c"/>
    <property type="match status" value="1"/>
</dbReference>
<name>A0A846MPT7_9BACT</name>
<organism evidence="11 12">
    <name type="scientific">Thermonema lapsum</name>
    <dbReference type="NCBI Taxonomy" id="28195"/>
    <lineage>
        <taxon>Bacteria</taxon>
        <taxon>Pseudomonadati</taxon>
        <taxon>Bacteroidota</taxon>
        <taxon>Cytophagia</taxon>
        <taxon>Cytophagales</taxon>
        <taxon>Thermonemataceae</taxon>
        <taxon>Thermonema</taxon>
    </lineage>
</organism>
<dbReference type="InterPro" id="IPR050351">
    <property type="entry name" value="BphY/WalK/GraS-like"/>
</dbReference>
<dbReference type="PROSITE" id="PS50005">
    <property type="entry name" value="TPR"/>
    <property type="match status" value="4"/>
</dbReference>
<dbReference type="Pfam" id="PF13424">
    <property type="entry name" value="TPR_12"/>
    <property type="match status" value="2"/>
</dbReference>
<dbReference type="GO" id="GO:0030295">
    <property type="term" value="F:protein kinase activator activity"/>
    <property type="evidence" value="ECO:0007669"/>
    <property type="project" value="TreeGrafter"/>
</dbReference>
<dbReference type="PROSITE" id="PS50109">
    <property type="entry name" value="HIS_KIN"/>
    <property type="match status" value="1"/>
</dbReference>
<comment type="caution">
    <text evidence="11">The sequence shown here is derived from an EMBL/GenBank/DDBJ whole genome shotgun (WGS) entry which is preliminary data.</text>
</comment>
<keyword evidence="8" id="KW-0812">Transmembrane</keyword>
<evidence type="ECO:0000259" key="10">
    <source>
        <dbReference type="PROSITE" id="PS50109"/>
    </source>
</evidence>
<evidence type="ECO:0000313" key="12">
    <source>
        <dbReference type="Proteomes" id="UP000537126"/>
    </source>
</evidence>
<dbReference type="EMBL" id="JAASRN010000001">
    <property type="protein sequence ID" value="NIK73564.1"/>
    <property type="molecule type" value="Genomic_DNA"/>
</dbReference>
<dbReference type="SUPFAM" id="SSF48452">
    <property type="entry name" value="TPR-like"/>
    <property type="match status" value="1"/>
</dbReference>
<dbReference type="Gene3D" id="3.30.565.10">
    <property type="entry name" value="Histidine kinase-like ATPase, C-terminal domain"/>
    <property type="match status" value="1"/>
</dbReference>
<comment type="catalytic activity">
    <reaction evidence="1">
        <text>ATP + protein L-histidine = ADP + protein N-phospho-L-histidine.</text>
        <dbReference type="EC" id="2.7.13.3"/>
    </reaction>
</comment>
<keyword evidence="5 11" id="KW-0418">Kinase</keyword>
<feature type="repeat" description="TPR" evidence="6">
    <location>
        <begin position="165"/>
        <end position="198"/>
    </location>
</feature>
<protein>
    <recommendedName>
        <fullName evidence="2">histidine kinase</fullName>
        <ecNumber evidence="2">2.7.13.3</ecNumber>
    </recommendedName>
</protein>
<sequence>MKYRLFIFVVLLALGAGLLQAQYDVDSLKQALEECRRRNDPLKEAEILKKLTVRFVANDSVQMRLYRRQLHELARRYPNNHHIQAIDAFIEAIMHHRKGEFKKAKEYYQKAESNYWRAGDSLQAAHMRMYVGNMQYELGEYARAVESFLEAQNIFEKADDKRGMGRVYKNLGNVYNDVGEYELARQYHEKSLEIDKESNDWVGVIISHNNLADAYRGLKQYDKALEHYQKYLDMAKQRGTRKGVSTVLRNMGEIYLLLQDYERAKVCFEEGWRVEQETNNNVAELSDFYLNIGRLYYHQKEYGKALTAAKGALQLAEAAQRQSLMMKANALLSDIYAKLGDYQKAYAYLRGYESIRDKVYPDDKRTEIFKMQLNYEEERRKKEAELRQKAEALATIEERQKQLILLLGGFVVFILIAAVVVIYIRYREKKKLLDILEDKSRELEAHRKEILEKNEELEAYQYVIERQNQELMKANKNLEEQVAERTHELRQSYKHLLRTKNDLDSFLYRASHDLKGPIARVLGLVNIALHDIEDPKALEYFSRIMHTAQEMDYILARLLTINNIINHEPVAEKIDWQHLIEDIFRSFDASLYKERLRWNLSVSKEAELWADVKLLRLAIENLIQNAIDYCERYQGVQVDIKILPRGQRYVHIHVIDHGMGIEEEIKDKVFDIFTKGTRSRGAGLGLYVVRLAMEHLGGHVHLKHTQAGYTEFLLSLPRVPSYMQHADSMPKTS</sequence>
<evidence type="ECO:0000256" key="1">
    <source>
        <dbReference type="ARBA" id="ARBA00000085"/>
    </source>
</evidence>
<dbReference type="CDD" id="cd00075">
    <property type="entry name" value="HATPase"/>
    <property type="match status" value="1"/>
</dbReference>
<dbReference type="AlphaFoldDB" id="A0A846MPT7"/>
<dbReference type="GO" id="GO:0007234">
    <property type="term" value="P:osmosensory signaling via phosphorelay pathway"/>
    <property type="evidence" value="ECO:0007669"/>
    <property type="project" value="TreeGrafter"/>
</dbReference>
<dbReference type="SMART" id="SM00028">
    <property type="entry name" value="TPR"/>
    <property type="match status" value="5"/>
</dbReference>
<dbReference type="InterPro" id="IPR003661">
    <property type="entry name" value="HisK_dim/P_dom"/>
</dbReference>
<dbReference type="InterPro" id="IPR005467">
    <property type="entry name" value="His_kinase_dom"/>
</dbReference>
<evidence type="ECO:0000256" key="2">
    <source>
        <dbReference type="ARBA" id="ARBA00012438"/>
    </source>
</evidence>
<keyword evidence="9" id="KW-0732">Signal</keyword>